<evidence type="ECO:0000259" key="1">
    <source>
        <dbReference type="Pfam" id="PF00668"/>
    </source>
</evidence>
<sequence>SIHDTVSTFLARFTPEPINASSSTVDLGLDSIHLSELEFELQRIYPEARLQHGFTLRLPTIGDVVRHVERATGGIQNDSVIKKLHNIPLSPVQSRVLFLCRLHPELAHQFNERVAFSADSIDLRRLEFAIRRVVMRHAILRTFYEHDRQLALSATECHFAVAASSNEPSEESIDIESGPPIRVHVQRLENEYKIYIDLHHIAVDGRSIGIIL</sequence>
<dbReference type="GO" id="GO:0043041">
    <property type="term" value="P:amino acid activation for nonribosomal peptide biosynthetic process"/>
    <property type="evidence" value="ECO:0007669"/>
    <property type="project" value="TreeGrafter"/>
</dbReference>
<evidence type="ECO:0000313" key="3">
    <source>
        <dbReference type="Proteomes" id="UP001432322"/>
    </source>
</evidence>
<dbReference type="Pfam" id="PF00668">
    <property type="entry name" value="Condensation"/>
    <property type="match status" value="1"/>
</dbReference>
<keyword evidence="3" id="KW-1185">Reference proteome</keyword>
<feature type="domain" description="Condensation" evidence="1">
    <location>
        <begin position="85"/>
        <end position="212"/>
    </location>
</feature>
<accession>A0AAV5VYB3</accession>
<dbReference type="EMBL" id="BTSY01000004">
    <property type="protein sequence ID" value="GMT24826.1"/>
    <property type="molecule type" value="Genomic_DNA"/>
</dbReference>
<dbReference type="AlphaFoldDB" id="A0AAV5VYB3"/>
<dbReference type="PANTHER" id="PTHR45527">
    <property type="entry name" value="NONRIBOSOMAL PEPTIDE SYNTHETASE"/>
    <property type="match status" value="1"/>
</dbReference>
<dbReference type="GO" id="GO:0031177">
    <property type="term" value="F:phosphopantetheine binding"/>
    <property type="evidence" value="ECO:0007669"/>
    <property type="project" value="TreeGrafter"/>
</dbReference>
<organism evidence="2 3">
    <name type="scientific">Pristionchus fissidentatus</name>
    <dbReference type="NCBI Taxonomy" id="1538716"/>
    <lineage>
        <taxon>Eukaryota</taxon>
        <taxon>Metazoa</taxon>
        <taxon>Ecdysozoa</taxon>
        <taxon>Nematoda</taxon>
        <taxon>Chromadorea</taxon>
        <taxon>Rhabditida</taxon>
        <taxon>Rhabditina</taxon>
        <taxon>Diplogasteromorpha</taxon>
        <taxon>Diplogasteroidea</taxon>
        <taxon>Neodiplogasteridae</taxon>
        <taxon>Pristionchus</taxon>
    </lineage>
</organism>
<dbReference type="Gene3D" id="3.30.559.10">
    <property type="entry name" value="Chloramphenicol acetyltransferase-like domain"/>
    <property type="match status" value="1"/>
</dbReference>
<gene>
    <name evidence="2" type="ORF">PFISCL1PPCAC_16123</name>
</gene>
<feature type="non-terminal residue" evidence="2">
    <location>
        <position position="212"/>
    </location>
</feature>
<comment type="caution">
    <text evidence="2">The sequence shown here is derived from an EMBL/GenBank/DDBJ whole genome shotgun (WGS) entry which is preliminary data.</text>
</comment>
<dbReference type="SUPFAM" id="SSF47336">
    <property type="entry name" value="ACP-like"/>
    <property type="match status" value="1"/>
</dbReference>
<name>A0AAV5VYB3_9BILA</name>
<feature type="non-terminal residue" evidence="2">
    <location>
        <position position="1"/>
    </location>
</feature>
<dbReference type="InterPro" id="IPR001242">
    <property type="entry name" value="Condensation_dom"/>
</dbReference>
<dbReference type="PANTHER" id="PTHR45527:SF1">
    <property type="entry name" value="FATTY ACID SYNTHASE"/>
    <property type="match status" value="1"/>
</dbReference>
<proteinExistence type="predicted"/>
<dbReference type="GO" id="GO:0044550">
    <property type="term" value="P:secondary metabolite biosynthetic process"/>
    <property type="evidence" value="ECO:0007669"/>
    <property type="project" value="TreeGrafter"/>
</dbReference>
<dbReference type="Proteomes" id="UP001432322">
    <property type="component" value="Unassembled WGS sequence"/>
</dbReference>
<dbReference type="GO" id="GO:0003824">
    <property type="term" value="F:catalytic activity"/>
    <property type="evidence" value="ECO:0007669"/>
    <property type="project" value="InterPro"/>
</dbReference>
<dbReference type="InterPro" id="IPR036736">
    <property type="entry name" value="ACP-like_sf"/>
</dbReference>
<dbReference type="GO" id="GO:0005737">
    <property type="term" value="C:cytoplasm"/>
    <property type="evidence" value="ECO:0007669"/>
    <property type="project" value="TreeGrafter"/>
</dbReference>
<protein>
    <recommendedName>
        <fullName evidence="1">Condensation domain-containing protein</fullName>
    </recommendedName>
</protein>
<reference evidence="2" key="1">
    <citation type="submission" date="2023-10" db="EMBL/GenBank/DDBJ databases">
        <title>Genome assembly of Pristionchus species.</title>
        <authorList>
            <person name="Yoshida K."/>
            <person name="Sommer R.J."/>
        </authorList>
    </citation>
    <scope>NUCLEOTIDE SEQUENCE</scope>
    <source>
        <strain evidence="2">RS5133</strain>
    </source>
</reference>
<evidence type="ECO:0000313" key="2">
    <source>
        <dbReference type="EMBL" id="GMT24826.1"/>
    </source>
</evidence>
<dbReference type="InterPro" id="IPR023213">
    <property type="entry name" value="CAT-like_dom_sf"/>
</dbReference>
<dbReference type="SUPFAM" id="SSF52777">
    <property type="entry name" value="CoA-dependent acyltransferases"/>
    <property type="match status" value="1"/>
</dbReference>